<dbReference type="PIRSF" id="PIRSF037205">
    <property type="entry name" value="UCP037205"/>
    <property type="match status" value="1"/>
</dbReference>
<comment type="caution">
    <text evidence="1">The sequence shown here is derived from an EMBL/GenBank/DDBJ whole genome shotgun (WGS) entry which is preliminary data.</text>
</comment>
<sequence>MLSNLPSKVCPVCQRPFNWRKKWQKQWEEVRYCSKRCRGLCHTTKAGLHQSN</sequence>
<dbReference type="Proteomes" id="UP000535589">
    <property type="component" value="Unassembled WGS sequence"/>
</dbReference>
<proteinExistence type="predicted"/>
<evidence type="ECO:0000313" key="1">
    <source>
        <dbReference type="EMBL" id="NLS12098.1"/>
    </source>
</evidence>
<gene>
    <name evidence="1" type="ORF">HGP28_04220</name>
</gene>
<protein>
    <submittedName>
        <fullName evidence="1">DUF2256 domain-containing protein</fullName>
    </submittedName>
</protein>
<dbReference type="AlphaFoldDB" id="A0A7X8YFN4"/>
<dbReference type="RefSeq" id="WP_168835204.1">
    <property type="nucleotide sequence ID" value="NZ_JABAIK010000003.1"/>
</dbReference>
<name>A0A7X8YFN4_9VIBR</name>
<dbReference type="PANTHER" id="PTHR37463">
    <property type="entry name" value="GSL3115 PROTEIN"/>
    <property type="match status" value="1"/>
</dbReference>
<reference evidence="1 2" key="1">
    <citation type="submission" date="2020-04" db="EMBL/GenBank/DDBJ databases">
        <title>Vibrio sp. SM6, a novel species isolated from seawater.</title>
        <authorList>
            <person name="Wang X."/>
        </authorList>
    </citation>
    <scope>NUCLEOTIDE SEQUENCE [LARGE SCALE GENOMIC DNA]</scope>
    <source>
        <strain evidence="1 2">SM6</strain>
    </source>
</reference>
<evidence type="ECO:0000313" key="2">
    <source>
        <dbReference type="Proteomes" id="UP000535589"/>
    </source>
</evidence>
<dbReference type="PANTHER" id="PTHR37463:SF1">
    <property type="entry name" value="DUF2256 DOMAIN-CONTAINING PROTEIN"/>
    <property type="match status" value="1"/>
</dbReference>
<accession>A0A7X8YFN4</accession>
<dbReference type="EMBL" id="JABAIK010000003">
    <property type="protein sequence ID" value="NLS12098.1"/>
    <property type="molecule type" value="Genomic_DNA"/>
</dbReference>
<keyword evidence="2" id="KW-1185">Reference proteome</keyword>
<dbReference type="InterPro" id="IPR017136">
    <property type="entry name" value="UCP037205"/>
</dbReference>
<dbReference type="Pfam" id="PF10013">
    <property type="entry name" value="DUF2256"/>
    <property type="match status" value="1"/>
</dbReference>
<organism evidence="1 2">
    <name type="scientific">Vibrio agarilyticus</name>
    <dbReference type="NCBI Taxonomy" id="2726741"/>
    <lineage>
        <taxon>Bacteria</taxon>
        <taxon>Pseudomonadati</taxon>
        <taxon>Pseudomonadota</taxon>
        <taxon>Gammaproteobacteria</taxon>
        <taxon>Vibrionales</taxon>
        <taxon>Vibrionaceae</taxon>
        <taxon>Vibrio</taxon>
    </lineage>
</organism>